<gene>
    <name evidence="1" type="ORF">KAF25_010423</name>
</gene>
<accession>A0A9P7KJP7</accession>
<dbReference type="EMBL" id="JAGPUO010000031">
    <property type="protein sequence ID" value="KAG5655271.1"/>
    <property type="molecule type" value="Genomic_DNA"/>
</dbReference>
<keyword evidence="2" id="KW-1185">Reference proteome</keyword>
<dbReference type="AlphaFoldDB" id="A0A9P7KJP7"/>
<evidence type="ECO:0008006" key="3">
    <source>
        <dbReference type="Google" id="ProtNLM"/>
    </source>
</evidence>
<dbReference type="Proteomes" id="UP000782241">
    <property type="component" value="Unassembled WGS sequence"/>
</dbReference>
<sequence length="522" mass="59370">MHRELSVEINSHDSMTRLELASRENLLPSVRKLAVYGTGNLPSSLEDMIRKMTGLREVEWSAATITKPILETLQPFPHTHLSLLITNDTKKLLVDVSGSTALVSISVNTTWTTTEECKQVTQPLKQVLLSCPNVRKLSLNITRPTRGCVVTQPPFEYVGIGFAPGEKPPPLQELYVTSYPWGFKNNDPNALSVNCVGYPGEGREMDYWINEFDWSRLTHLEDASNRFAHKLVRNLTTLKHVRFVWSQGPADREFFASVPSALESICIATLNSIGIDGFVQHAQSVRKLQLHQKPRQIDQWREGITSDHDLILICEELPQLQELSLDVKRNENEWPYKTLDILARFSNLQKLELWFELGNARDIQLKPYVTMASTSELFGYLVERSPTLRELRVHSGSPDLPQISGWVTGESFWPKENSTSFVCHRAENEDDAARGQFRVTCTKLSDRLNKKSQLIMRGREELKDASEFGVDFKVALEGPIPLMEWLDLRKERTPLASEKSKEKPKQMKSLFGIPVSLTGHHR</sequence>
<proteinExistence type="predicted"/>
<dbReference type="Gene3D" id="3.80.10.10">
    <property type="entry name" value="Ribonuclease Inhibitor"/>
    <property type="match status" value="1"/>
</dbReference>
<dbReference type="SUPFAM" id="SSF52047">
    <property type="entry name" value="RNI-like"/>
    <property type="match status" value="1"/>
</dbReference>
<organism evidence="1 2">
    <name type="scientific">Fusarium avenaceum</name>
    <dbReference type="NCBI Taxonomy" id="40199"/>
    <lineage>
        <taxon>Eukaryota</taxon>
        <taxon>Fungi</taxon>
        <taxon>Dikarya</taxon>
        <taxon>Ascomycota</taxon>
        <taxon>Pezizomycotina</taxon>
        <taxon>Sordariomycetes</taxon>
        <taxon>Hypocreomycetidae</taxon>
        <taxon>Hypocreales</taxon>
        <taxon>Nectriaceae</taxon>
        <taxon>Fusarium</taxon>
        <taxon>Fusarium tricinctum species complex</taxon>
    </lineage>
</organism>
<evidence type="ECO:0000313" key="1">
    <source>
        <dbReference type="EMBL" id="KAG5655271.1"/>
    </source>
</evidence>
<reference evidence="1" key="1">
    <citation type="submission" date="2021-04" db="EMBL/GenBank/DDBJ databases">
        <title>Draft genome of Fusarium avenaceum strain F156N33, isolated from an atmospheric sample in Virginia.</title>
        <authorList>
            <person name="Yang S."/>
            <person name="Vinatzer B.A."/>
            <person name="Coleman J."/>
        </authorList>
    </citation>
    <scope>NUCLEOTIDE SEQUENCE</scope>
    <source>
        <strain evidence="1">F156N33</strain>
    </source>
</reference>
<comment type="caution">
    <text evidence="1">The sequence shown here is derived from an EMBL/GenBank/DDBJ whole genome shotgun (WGS) entry which is preliminary data.</text>
</comment>
<name>A0A9P7KJP7_9HYPO</name>
<protein>
    <recommendedName>
        <fullName evidence="3">F-box domain-containing protein</fullName>
    </recommendedName>
</protein>
<dbReference type="InterPro" id="IPR032675">
    <property type="entry name" value="LRR_dom_sf"/>
</dbReference>
<evidence type="ECO:0000313" key="2">
    <source>
        <dbReference type="Proteomes" id="UP000782241"/>
    </source>
</evidence>